<dbReference type="Proteomes" id="UP000324974">
    <property type="component" value="Chromosome"/>
</dbReference>
<dbReference type="EMBL" id="CP042425">
    <property type="protein sequence ID" value="QEL18623.1"/>
    <property type="molecule type" value="Genomic_DNA"/>
</dbReference>
<accession>A0A5C1AK97</accession>
<organism evidence="1 2">
    <name type="scientific">Limnoglobus roseus</name>
    <dbReference type="NCBI Taxonomy" id="2598579"/>
    <lineage>
        <taxon>Bacteria</taxon>
        <taxon>Pseudomonadati</taxon>
        <taxon>Planctomycetota</taxon>
        <taxon>Planctomycetia</taxon>
        <taxon>Gemmatales</taxon>
        <taxon>Gemmataceae</taxon>
        <taxon>Limnoglobus</taxon>
    </lineage>
</organism>
<protein>
    <submittedName>
        <fullName evidence="1">Uncharacterized protein</fullName>
    </submittedName>
</protein>
<evidence type="ECO:0000313" key="1">
    <source>
        <dbReference type="EMBL" id="QEL18623.1"/>
    </source>
</evidence>
<dbReference type="AlphaFoldDB" id="A0A5C1AK97"/>
<dbReference type="RefSeq" id="WP_149113105.1">
    <property type="nucleotide sequence ID" value="NZ_CP042425.1"/>
</dbReference>
<keyword evidence="2" id="KW-1185">Reference proteome</keyword>
<sequence>MSVAGNNWFARGLTLGDAPPVLGEGEEPTPLPVVDVYPHFVSVVFAGDTIAPPEVQEQRLRKRRERAEGGPARAAKRLERLMSEWQVTALTPMRAAELLVAAGLRPGRDL</sequence>
<gene>
    <name evidence="1" type="ORF">PX52LOC_05656</name>
</gene>
<proteinExistence type="predicted"/>
<evidence type="ECO:0000313" key="2">
    <source>
        <dbReference type="Proteomes" id="UP000324974"/>
    </source>
</evidence>
<reference evidence="2" key="1">
    <citation type="submission" date="2019-08" db="EMBL/GenBank/DDBJ databases">
        <title>Limnoglobus roseus gen. nov., sp. nov., a novel freshwater planctomycete with a giant genome from the family Gemmataceae.</title>
        <authorList>
            <person name="Kulichevskaya I.S."/>
            <person name="Naumoff D.G."/>
            <person name="Miroshnikov K."/>
            <person name="Ivanova A."/>
            <person name="Philippov D.A."/>
            <person name="Hakobyan A."/>
            <person name="Rijpstra I.C."/>
            <person name="Sinninghe Damste J.S."/>
            <person name="Liesack W."/>
            <person name="Dedysh S.N."/>
        </authorList>
    </citation>
    <scope>NUCLEOTIDE SEQUENCE [LARGE SCALE GENOMIC DNA]</scope>
    <source>
        <strain evidence="2">PX52</strain>
    </source>
</reference>
<name>A0A5C1AK97_9BACT</name>
<dbReference type="KEGG" id="lrs:PX52LOC_05656"/>